<dbReference type="InterPro" id="IPR036188">
    <property type="entry name" value="FAD/NAD-bd_sf"/>
</dbReference>
<comment type="cofactor">
    <cofactor evidence="1">
        <name>FMN</name>
        <dbReference type="ChEBI" id="CHEBI:58210"/>
    </cofactor>
</comment>
<evidence type="ECO:0000256" key="3">
    <source>
        <dbReference type="ARBA" id="ARBA00022643"/>
    </source>
</evidence>
<evidence type="ECO:0000256" key="2">
    <source>
        <dbReference type="ARBA" id="ARBA00022630"/>
    </source>
</evidence>
<evidence type="ECO:0000313" key="6">
    <source>
        <dbReference type="Proteomes" id="UP000742460"/>
    </source>
</evidence>
<gene>
    <name evidence="5" type="ORF">K8V81_09090</name>
</gene>
<dbReference type="PANTHER" id="PTHR42917">
    <property type="entry name" value="2,4-DIENOYL-COA REDUCTASE"/>
    <property type="match status" value="1"/>
</dbReference>
<dbReference type="PANTHER" id="PTHR42917:SF2">
    <property type="entry name" value="2,4-DIENOYL-COA REDUCTASE [(2E)-ENOYL-COA-PRODUCING]"/>
    <property type="match status" value="1"/>
</dbReference>
<evidence type="ECO:0000256" key="1">
    <source>
        <dbReference type="ARBA" id="ARBA00001917"/>
    </source>
</evidence>
<feature type="non-terminal residue" evidence="5">
    <location>
        <position position="1"/>
    </location>
</feature>
<evidence type="ECO:0000256" key="4">
    <source>
        <dbReference type="ARBA" id="ARBA00023002"/>
    </source>
</evidence>
<keyword evidence="2" id="KW-0285">Flavoprotein</keyword>
<name>A0A921SY47_9MICO</name>
<dbReference type="InterPro" id="IPR051793">
    <property type="entry name" value="NADH:flavin_oxidoreductase"/>
</dbReference>
<dbReference type="GO" id="GO:0008670">
    <property type="term" value="F:2,4-dienoyl-CoA reductase (NADPH) activity"/>
    <property type="evidence" value="ECO:0007669"/>
    <property type="project" value="TreeGrafter"/>
</dbReference>
<comment type="caution">
    <text evidence="5">The sequence shown here is derived from an EMBL/GenBank/DDBJ whole genome shotgun (WGS) entry which is preliminary data.</text>
</comment>
<keyword evidence="3" id="KW-0288">FMN</keyword>
<dbReference type="Gene3D" id="3.40.50.720">
    <property type="entry name" value="NAD(P)-binding Rossmann-like Domain"/>
    <property type="match status" value="1"/>
</dbReference>
<keyword evidence="4" id="KW-0560">Oxidoreductase</keyword>
<dbReference type="AlphaFoldDB" id="A0A921SY47"/>
<sequence>KQHWGVVDADEEHRGGVITRPSAPARREVHLLQRKESRIGATLGRTTGWVHRAELRHAGVIQHRGVTYRHVDEQGLHILEGEEAAVLDVDTVVICAGQESVNELAGELTAARRGRSPRVHVIGGADVAAELDAERAIRQAVEVVAAL</sequence>
<accession>A0A921SY47</accession>
<protein>
    <submittedName>
        <fullName evidence="5">NADPH-dependent 2,4-dienoyl-CoA reductase</fullName>
    </submittedName>
</protein>
<evidence type="ECO:0000313" key="5">
    <source>
        <dbReference type="EMBL" id="HJG91867.1"/>
    </source>
</evidence>
<reference evidence="5" key="2">
    <citation type="submission" date="2021-09" db="EMBL/GenBank/DDBJ databases">
        <authorList>
            <person name="Gilroy R."/>
        </authorList>
    </citation>
    <scope>NUCLEOTIDE SEQUENCE</scope>
    <source>
        <strain evidence="5">ChiGjej5B5-22894</strain>
    </source>
</reference>
<dbReference type="GO" id="GO:0033543">
    <property type="term" value="P:fatty acid beta-oxidation, unsaturated, even number, reductase/isomerase pathway"/>
    <property type="evidence" value="ECO:0007669"/>
    <property type="project" value="TreeGrafter"/>
</dbReference>
<reference evidence="5" key="1">
    <citation type="journal article" date="2021" name="PeerJ">
        <title>Extensive microbial diversity within the chicken gut microbiome revealed by metagenomics and culture.</title>
        <authorList>
            <person name="Gilroy R."/>
            <person name="Ravi A."/>
            <person name="Getino M."/>
            <person name="Pursley I."/>
            <person name="Horton D.L."/>
            <person name="Alikhan N.F."/>
            <person name="Baker D."/>
            <person name="Gharbi K."/>
            <person name="Hall N."/>
            <person name="Watson M."/>
            <person name="Adriaenssens E.M."/>
            <person name="Foster-Nyarko E."/>
            <person name="Jarju S."/>
            <person name="Secka A."/>
            <person name="Antonio M."/>
            <person name="Oren A."/>
            <person name="Chaudhuri R.R."/>
            <person name="La Ragione R."/>
            <person name="Hildebrand F."/>
            <person name="Pallen M.J."/>
        </authorList>
    </citation>
    <scope>NUCLEOTIDE SEQUENCE</scope>
    <source>
        <strain evidence="5">ChiGjej5B5-22894</strain>
    </source>
</reference>
<organism evidence="5 6">
    <name type="scientific">Brachybacterium massiliense</name>
    <dbReference type="NCBI Taxonomy" id="1755098"/>
    <lineage>
        <taxon>Bacteria</taxon>
        <taxon>Bacillati</taxon>
        <taxon>Actinomycetota</taxon>
        <taxon>Actinomycetes</taxon>
        <taxon>Micrococcales</taxon>
        <taxon>Dermabacteraceae</taxon>
        <taxon>Brachybacterium</taxon>
    </lineage>
</organism>
<dbReference type="EMBL" id="DYUE01000211">
    <property type="protein sequence ID" value="HJG91867.1"/>
    <property type="molecule type" value="Genomic_DNA"/>
</dbReference>
<proteinExistence type="predicted"/>
<dbReference type="Proteomes" id="UP000742460">
    <property type="component" value="Unassembled WGS sequence"/>
</dbReference>
<dbReference type="SUPFAM" id="SSF51905">
    <property type="entry name" value="FAD/NAD(P)-binding domain"/>
    <property type="match status" value="1"/>
</dbReference>
<dbReference type="Gene3D" id="3.50.50.60">
    <property type="entry name" value="FAD/NAD(P)-binding domain"/>
    <property type="match status" value="1"/>
</dbReference>